<feature type="domain" description="SsuA/THI5-like" evidence="2">
    <location>
        <begin position="75"/>
        <end position="287"/>
    </location>
</feature>
<keyword evidence="4" id="KW-1185">Reference proteome</keyword>
<dbReference type="InterPro" id="IPR027939">
    <property type="entry name" value="NMT1/THI5"/>
</dbReference>
<dbReference type="SUPFAM" id="SSF53850">
    <property type="entry name" value="Periplasmic binding protein-like II"/>
    <property type="match status" value="1"/>
</dbReference>
<organism evidence="3 4">
    <name type="scientific">Promicromonospora citrea</name>
    <dbReference type="NCBI Taxonomy" id="43677"/>
    <lineage>
        <taxon>Bacteria</taxon>
        <taxon>Bacillati</taxon>
        <taxon>Actinomycetota</taxon>
        <taxon>Actinomycetes</taxon>
        <taxon>Micrococcales</taxon>
        <taxon>Promicromonosporaceae</taxon>
        <taxon>Promicromonospora</taxon>
    </lineage>
</organism>
<dbReference type="PANTHER" id="PTHR31528">
    <property type="entry name" value="4-AMINO-5-HYDROXYMETHYL-2-METHYLPYRIMIDINE PHOSPHATE SYNTHASE THI11-RELATED"/>
    <property type="match status" value="1"/>
</dbReference>
<evidence type="ECO:0000313" key="3">
    <source>
        <dbReference type="EMBL" id="GGM22750.1"/>
    </source>
</evidence>
<evidence type="ECO:0000259" key="2">
    <source>
        <dbReference type="Pfam" id="PF09084"/>
    </source>
</evidence>
<dbReference type="PANTHER" id="PTHR31528:SF15">
    <property type="entry name" value="RIBOFLAVIN-BINDING PROTEIN RIBY"/>
    <property type="match status" value="1"/>
</dbReference>
<dbReference type="RefSeq" id="WP_171103796.1">
    <property type="nucleotide sequence ID" value="NZ_BMPT01000006.1"/>
</dbReference>
<gene>
    <name evidence="3" type="primary">ssuA</name>
    <name evidence="3" type="ORF">GCM10010102_18110</name>
</gene>
<dbReference type="InterPro" id="IPR015168">
    <property type="entry name" value="SsuA/THI5"/>
</dbReference>
<name>A0A8H9L2L9_9MICO</name>
<feature type="region of interest" description="Disordered" evidence="1">
    <location>
        <begin position="1"/>
        <end position="30"/>
    </location>
</feature>
<sequence length="362" mass="37693">MRGTRRHTAHDRTNDERDGGRRRGPRPRRLATSLAAGSAVAALAACGQAAGPAGETNAEGLQEVTVTLNWVPYGEHAPFYLGVADGIFEDEGIDLTIQPGNGSGNTVQQVAQRNTDFGWADTPPLANGIASGMPVRSVGVFLQTGPSSVEFFEDQGITEPADLVGKTVGGTPGDAMYGTFPAWLEINGVDPADVTVVNVDAAGKIAALIEGKVDAIQGFYHDQSATIEDQTGKEVSALPFADFGMNMLGTGLVAHEATIESDPGLVQAMVRATSRSFQAAAEDPQAAVAAMAEGAEQAPDESVLTAQLEATVGLLDLEGAPAPGVNTEQQWTDTLTFLTENTDFDGGTTPGDFWDASFGEDL</sequence>
<comment type="caution">
    <text evidence="3">The sequence shown here is derived from an EMBL/GenBank/DDBJ whole genome shotgun (WGS) entry which is preliminary data.</text>
</comment>
<protein>
    <submittedName>
        <fullName evidence="3">Sulfonate ABC transporter substrate-binding protein</fullName>
    </submittedName>
</protein>
<dbReference type="Proteomes" id="UP000655589">
    <property type="component" value="Unassembled WGS sequence"/>
</dbReference>
<evidence type="ECO:0000256" key="1">
    <source>
        <dbReference type="SAM" id="MobiDB-lite"/>
    </source>
</evidence>
<dbReference type="EMBL" id="BMPT01000006">
    <property type="protein sequence ID" value="GGM22750.1"/>
    <property type="molecule type" value="Genomic_DNA"/>
</dbReference>
<dbReference type="GO" id="GO:0009228">
    <property type="term" value="P:thiamine biosynthetic process"/>
    <property type="evidence" value="ECO:0007669"/>
    <property type="project" value="InterPro"/>
</dbReference>
<accession>A0A8H9L2L9</accession>
<reference evidence="3" key="1">
    <citation type="journal article" date="2014" name="Int. J. Syst. Evol. Microbiol.">
        <title>Complete genome sequence of Corynebacterium casei LMG S-19264T (=DSM 44701T), isolated from a smear-ripened cheese.</title>
        <authorList>
            <consortium name="US DOE Joint Genome Institute (JGI-PGF)"/>
            <person name="Walter F."/>
            <person name="Albersmeier A."/>
            <person name="Kalinowski J."/>
            <person name="Ruckert C."/>
        </authorList>
    </citation>
    <scope>NUCLEOTIDE SEQUENCE</scope>
    <source>
        <strain evidence="3">JCM 3051</strain>
    </source>
</reference>
<reference evidence="3" key="2">
    <citation type="submission" date="2020-09" db="EMBL/GenBank/DDBJ databases">
        <authorList>
            <person name="Sun Q."/>
            <person name="Ohkuma M."/>
        </authorList>
    </citation>
    <scope>NUCLEOTIDE SEQUENCE</scope>
    <source>
        <strain evidence="3">JCM 3051</strain>
    </source>
</reference>
<proteinExistence type="predicted"/>
<feature type="compositionally biased region" description="Basic and acidic residues" evidence="1">
    <location>
        <begin position="10"/>
        <end position="21"/>
    </location>
</feature>
<feature type="region of interest" description="Disordered" evidence="1">
    <location>
        <begin position="341"/>
        <end position="362"/>
    </location>
</feature>
<dbReference type="AlphaFoldDB" id="A0A8H9L2L9"/>
<dbReference type="Gene3D" id="3.40.190.10">
    <property type="entry name" value="Periplasmic binding protein-like II"/>
    <property type="match status" value="2"/>
</dbReference>
<dbReference type="Pfam" id="PF09084">
    <property type="entry name" value="NMT1"/>
    <property type="match status" value="1"/>
</dbReference>
<evidence type="ECO:0000313" key="4">
    <source>
        <dbReference type="Proteomes" id="UP000655589"/>
    </source>
</evidence>